<dbReference type="GO" id="GO:0043138">
    <property type="term" value="F:3'-5' DNA helicase activity"/>
    <property type="evidence" value="ECO:0007669"/>
    <property type="project" value="TreeGrafter"/>
</dbReference>
<sequence>MTDKNPIDLTNDLEEAVQRYIQTTFAVSRNFPGLRAAVKKELGKAKLVEGPFVETLPDFKKAKRISELLRRHGGFLHDGFAKLPPEEDFPLHSHQFEALHKSIVENKNLLIATGTGSGKTESFLYPLAHMLLDDPDLRRPGVRVLLIYPMNALANDQLYYRIAPLFGKTFRDAGITFGRFTSQVKVRDTREEVIETLEENEKLMGKLGGEIPENFLLSRQEMLANPPHILITNYAMLEHMLLLPKNQSLFGERCLKAIVLDEIHTYNGAQATEVAFLLRKLKNRMGLNEPLKVFGTSASLADDSDSDEKLLSFASDLFGETVHEVVRGQRVVHRALTKKAKTFSLSADQWIGFGKALAELLDKKPGDASAQKADAEKAAKHFPYVLDRDLWQIALEDQVLNTILPEVNGPVDAWLFNTFSTNAELRRAAELLDQADTVSAYRELAAGVFPDTLEATAWNALAVMIQTSMVARENGAGYPLLPARYHLAVNSVAGLSIKLDPNHPAYLAELAPFPHHEEDDTPYYPLLLCRDCGQPYMEGYKDGDRLHPKARLENAKGIAVSRGIYFLGKSGQLGLTDEEEGVAEPSANFKPLTIDPTTGGLNPAPGEPTLTLVEIPMEIDERSQRRIVKRCPACGYRPQRMLEPIAGIHPGHDALSAVVMQRVLDFLPEPKEHEMDGSLPLRGRSLITFSDGRQDAAFFAPYFQRTSGDFALRAAIVRIVAASSEPVSLQNLGGRIRKLWEDAQGEAFVFPAGKSPLADRALQENHLFGKTVAEFFTRPRRLSLEKLGLVEAQLDPTLVKKMLPALHQLVQQSHGPALGDKECRALLAILLQSFRVERAILATEDLDLNDEEFWGPFQSGKNQNFERTKTPKKKGFAWTPTGKVANRRMAFLERAGWRKPQAREFLDKVWDLLKQHRIIAPARFAPGFGLDLNQWVLVNTRPSPLYICNRCGSHQSQSMKALCAVRGCKDGMLKALSAEEKEAYIAENHYVQQALDKGLLPVRCSEHTAGLPNAVREGVEQDFAAGRINLLSCTTTMEMGVDLGDLEAVVCRNIPPSIANYQQRTGRAGRRAQAAPFCVTVAKNSNYDQSVFRDFRGYLLQSPPVPIITLANRELFQRHQSSILLFYYLKNKLGSDAPNAPRLFHVFGGSIDSQSADRMTYDLMTWLETDLGQRAFREAEALVERLPEAVQHELDRKGDKLRAAFKEAARRFFQEITGQIVLYEQKIAAAQQDIINGDKTQRRKASQVVNKWEDLKDQYLNQFLVTRLSLGGLIPTYSFPTHAITLDIAKSKQKAGDYQEPDVQLSRDASLGISEYAPGAEVVADGRLWTSAGIAYAPRDFMPTRHFAECRNCQHVMVAEDREGINRSCVNCGSRARNFRKGGTDKFIEPKGFMTHYDAKGGRATGYFRLKEPPSEEARLITLPRPDDFKINPGDHLQVGRFLMHAYATEEKQAGTMFIINRGRRGLGYDRCHTCGFAEPAMTPAFRQKGHKRPSTGDPCTKPFYSRENLAHRFNTDVLQLRFRYPMPDKPKKEPRLDMYRRSFAQTLAEAMRLALIQILGLPIGEVRCSYRIRANKVDIILYDGVPGGAGFVAKVGTAALEINKLLIKAAEVLECAENCADACRACLHDFRNQAVWDYLNRHLLINWLKELNGETVPTPFDAHQITRDPMDALHQTMRDDQTLTIVTQSLLGNAGRDSVVLDWLLGRLRKGQPIHVYLREKGEILSNGTWVFRQMYPHLRPFLQEDMLRLFHLPETGKEQMVPRLCQVDGKHGQAWLADLDVPLFESLLSDPCYELKIGEHHGSLKALFRRANPIAMEELDNHLAAHRVHEFKIGEARDVSSVFAVLKQVPIKLLTIRDPYCGKGGRNHDFLLDLVDAIRGLADCIDMLKIVYRDQFEYNGPILSKTVLRQALKTKLENWGISFRLQPIGWDDRKSFHDREVHVTYQTDDGLNTKVVYDLSGGIDHLMSREYDTKVFFRVVEAPGAKK</sequence>
<keyword evidence="2" id="KW-0067">ATP-binding</keyword>
<dbReference type="SMART" id="SM00487">
    <property type="entry name" value="DEXDc"/>
    <property type="match status" value="1"/>
</dbReference>
<gene>
    <name evidence="5" type="ORF">J3U88_33480</name>
</gene>
<dbReference type="Pfam" id="PF09369">
    <property type="entry name" value="MZB"/>
    <property type="match status" value="1"/>
</dbReference>
<dbReference type="Pfam" id="PF00271">
    <property type="entry name" value="Helicase_C"/>
    <property type="match status" value="1"/>
</dbReference>
<dbReference type="Gene3D" id="3.40.50.300">
    <property type="entry name" value="P-loop containing nucleotide triphosphate hydrolases"/>
    <property type="match status" value="2"/>
</dbReference>
<dbReference type="InterPro" id="IPR011545">
    <property type="entry name" value="DEAD/DEAH_box_helicase_dom"/>
</dbReference>
<evidence type="ECO:0000259" key="4">
    <source>
        <dbReference type="PROSITE" id="PS51194"/>
    </source>
</evidence>
<organism evidence="5 6">
    <name type="scientific">Acanthopleuribacter pedis</name>
    <dbReference type="NCBI Taxonomy" id="442870"/>
    <lineage>
        <taxon>Bacteria</taxon>
        <taxon>Pseudomonadati</taxon>
        <taxon>Acidobacteriota</taxon>
        <taxon>Holophagae</taxon>
        <taxon>Acanthopleuribacterales</taxon>
        <taxon>Acanthopleuribacteraceae</taxon>
        <taxon>Acanthopleuribacter</taxon>
    </lineage>
</organism>
<comment type="caution">
    <text evidence="5">The sequence shown here is derived from an EMBL/GenBank/DDBJ whole genome shotgun (WGS) entry which is preliminary data.</text>
</comment>
<dbReference type="RefSeq" id="WP_207863580.1">
    <property type="nucleotide sequence ID" value="NZ_JAFREP010000065.1"/>
</dbReference>
<dbReference type="GO" id="GO:0036297">
    <property type="term" value="P:interstrand cross-link repair"/>
    <property type="evidence" value="ECO:0007669"/>
    <property type="project" value="TreeGrafter"/>
</dbReference>
<dbReference type="InterPro" id="IPR014001">
    <property type="entry name" value="Helicase_ATP-bd"/>
</dbReference>
<feature type="domain" description="Helicase ATP-binding" evidence="3">
    <location>
        <begin position="100"/>
        <end position="318"/>
    </location>
</feature>
<dbReference type="SUPFAM" id="SSF52540">
    <property type="entry name" value="P-loop containing nucleoside triphosphate hydrolases"/>
    <property type="match status" value="2"/>
</dbReference>
<evidence type="ECO:0000259" key="3">
    <source>
        <dbReference type="PROSITE" id="PS51192"/>
    </source>
</evidence>
<reference evidence="5" key="1">
    <citation type="submission" date="2021-03" db="EMBL/GenBank/DDBJ databases">
        <authorList>
            <person name="Wang G."/>
        </authorList>
    </citation>
    <scope>NUCLEOTIDE SEQUENCE</scope>
    <source>
        <strain evidence="5">KCTC 12899</strain>
    </source>
</reference>
<protein>
    <submittedName>
        <fullName evidence="5">DEAD/DEAH box helicase</fullName>
    </submittedName>
</protein>
<dbReference type="GO" id="GO:0003676">
    <property type="term" value="F:nucleic acid binding"/>
    <property type="evidence" value="ECO:0007669"/>
    <property type="project" value="InterPro"/>
</dbReference>
<keyword evidence="1" id="KW-0547">Nucleotide-binding</keyword>
<accession>A0A8J7QEX0</accession>
<dbReference type="PANTHER" id="PTHR47957">
    <property type="entry name" value="ATP-DEPENDENT HELICASE HRQ1"/>
    <property type="match status" value="1"/>
</dbReference>
<dbReference type="GO" id="GO:0005524">
    <property type="term" value="F:ATP binding"/>
    <property type="evidence" value="ECO:0007669"/>
    <property type="project" value="UniProtKB-KW"/>
</dbReference>
<dbReference type="PROSITE" id="PS51192">
    <property type="entry name" value="HELICASE_ATP_BIND_1"/>
    <property type="match status" value="1"/>
</dbReference>
<dbReference type="Proteomes" id="UP000664417">
    <property type="component" value="Unassembled WGS sequence"/>
</dbReference>
<evidence type="ECO:0000256" key="1">
    <source>
        <dbReference type="ARBA" id="ARBA00022741"/>
    </source>
</evidence>
<evidence type="ECO:0000256" key="2">
    <source>
        <dbReference type="ARBA" id="ARBA00022840"/>
    </source>
</evidence>
<name>A0A8J7QEX0_9BACT</name>
<evidence type="ECO:0000313" key="6">
    <source>
        <dbReference type="Proteomes" id="UP000664417"/>
    </source>
</evidence>
<keyword evidence="5" id="KW-0378">Hydrolase</keyword>
<dbReference type="InterPro" id="IPR018973">
    <property type="entry name" value="MZB"/>
</dbReference>
<dbReference type="Pfam" id="PF00270">
    <property type="entry name" value="DEAD"/>
    <property type="match status" value="1"/>
</dbReference>
<dbReference type="PANTHER" id="PTHR47957:SF3">
    <property type="entry name" value="ATP-DEPENDENT HELICASE HRQ1"/>
    <property type="match status" value="1"/>
</dbReference>
<keyword evidence="5" id="KW-0347">Helicase</keyword>
<keyword evidence="6" id="KW-1185">Reference proteome</keyword>
<dbReference type="GO" id="GO:0006289">
    <property type="term" value="P:nucleotide-excision repair"/>
    <property type="evidence" value="ECO:0007669"/>
    <property type="project" value="TreeGrafter"/>
</dbReference>
<feature type="domain" description="Helicase C-terminal" evidence="4">
    <location>
        <begin position="957"/>
        <end position="1111"/>
    </location>
</feature>
<proteinExistence type="predicted"/>
<dbReference type="InterPro" id="IPR001650">
    <property type="entry name" value="Helicase_C-like"/>
</dbReference>
<dbReference type="EMBL" id="JAFREP010000065">
    <property type="protein sequence ID" value="MBO1323427.1"/>
    <property type="molecule type" value="Genomic_DNA"/>
</dbReference>
<dbReference type="PROSITE" id="PS51194">
    <property type="entry name" value="HELICASE_CTER"/>
    <property type="match status" value="1"/>
</dbReference>
<dbReference type="SMART" id="SM00490">
    <property type="entry name" value="HELICc"/>
    <property type="match status" value="1"/>
</dbReference>
<evidence type="ECO:0000313" key="5">
    <source>
        <dbReference type="EMBL" id="MBO1323427.1"/>
    </source>
</evidence>
<dbReference type="InterPro" id="IPR027417">
    <property type="entry name" value="P-loop_NTPase"/>
</dbReference>